<sequence>MAKMTKRYYPYLVGWTVQVLQVDAQGDAAYLRISDAIAAAQLGDLIQVAAGTYHERLILDKAVSICAQPQSAAVTVIWETSEPYQAVVQCSCAGARIQGLTLRHRSPSVATNYAVYVAGGDLTLEGCDISSQSGSGVGVEGGSPQIRRCRIHDCARHGIALFGDLFGAEGGGLVQDCMIRDNKQNGVLVRDGAAPTLRHNTVTGNAGYGVLLKACAGEYQDNKIAGNRQGSVLLDASADLDSTDLAEQNQLDRPATT</sequence>
<feature type="domain" description="Right handed beta helix" evidence="2">
    <location>
        <begin position="96"/>
        <end position="237"/>
    </location>
</feature>
<evidence type="ECO:0000313" key="3">
    <source>
        <dbReference type="EMBL" id="KAK9807475.1"/>
    </source>
</evidence>
<dbReference type="PANTHER" id="PTHR22990:SF15">
    <property type="entry name" value="F-BOX ONLY PROTEIN 10"/>
    <property type="match status" value="1"/>
</dbReference>
<dbReference type="InterPro" id="IPR011050">
    <property type="entry name" value="Pectin_lyase_fold/virulence"/>
</dbReference>
<keyword evidence="1" id="KW-0677">Repeat</keyword>
<dbReference type="InterPro" id="IPR039448">
    <property type="entry name" value="Beta_helix"/>
</dbReference>
<comment type="caution">
    <text evidence="3">The sequence shown here is derived from an EMBL/GenBank/DDBJ whole genome shotgun (WGS) entry which is preliminary data.</text>
</comment>
<evidence type="ECO:0000313" key="4">
    <source>
        <dbReference type="Proteomes" id="UP001489004"/>
    </source>
</evidence>
<dbReference type="InterPro" id="IPR006626">
    <property type="entry name" value="PbH1"/>
</dbReference>
<dbReference type="Proteomes" id="UP001489004">
    <property type="component" value="Unassembled WGS sequence"/>
</dbReference>
<evidence type="ECO:0000256" key="1">
    <source>
        <dbReference type="ARBA" id="ARBA00022737"/>
    </source>
</evidence>
<dbReference type="SMART" id="SM00710">
    <property type="entry name" value="PbH1"/>
    <property type="match status" value="4"/>
</dbReference>
<dbReference type="SUPFAM" id="SSF51126">
    <property type="entry name" value="Pectin lyase-like"/>
    <property type="match status" value="1"/>
</dbReference>
<reference evidence="3 4" key="1">
    <citation type="journal article" date="2024" name="Nat. Commun.">
        <title>Phylogenomics reveals the evolutionary origins of lichenization in chlorophyte algae.</title>
        <authorList>
            <person name="Puginier C."/>
            <person name="Libourel C."/>
            <person name="Otte J."/>
            <person name="Skaloud P."/>
            <person name="Haon M."/>
            <person name="Grisel S."/>
            <person name="Petersen M."/>
            <person name="Berrin J.G."/>
            <person name="Delaux P.M."/>
            <person name="Dal Grande F."/>
            <person name="Keller J."/>
        </authorList>
    </citation>
    <scope>NUCLEOTIDE SEQUENCE [LARGE SCALE GENOMIC DNA]</scope>
    <source>
        <strain evidence="3 4">SAG 2043</strain>
    </source>
</reference>
<dbReference type="GO" id="GO:0006511">
    <property type="term" value="P:ubiquitin-dependent protein catabolic process"/>
    <property type="evidence" value="ECO:0007669"/>
    <property type="project" value="TreeGrafter"/>
</dbReference>
<evidence type="ECO:0000259" key="2">
    <source>
        <dbReference type="Pfam" id="PF13229"/>
    </source>
</evidence>
<dbReference type="AlphaFoldDB" id="A0AAW1PCB7"/>
<dbReference type="Gene3D" id="2.160.20.10">
    <property type="entry name" value="Single-stranded right-handed beta-helix, Pectin lyase-like"/>
    <property type="match status" value="1"/>
</dbReference>
<dbReference type="Pfam" id="PF13229">
    <property type="entry name" value="Beta_helix"/>
    <property type="match status" value="1"/>
</dbReference>
<name>A0AAW1PCB7_9CHLO</name>
<proteinExistence type="predicted"/>
<dbReference type="EMBL" id="JALJOR010000012">
    <property type="protein sequence ID" value="KAK9807475.1"/>
    <property type="molecule type" value="Genomic_DNA"/>
</dbReference>
<dbReference type="InterPro" id="IPR012334">
    <property type="entry name" value="Pectin_lyas_fold"/>
</dbReference>
<dbReference type="InterPro" id="IPR051550">
    <property type="entry name" value="SCF-Subunits/Alg-Epimerases"/>
</dbReference>
<keyword evidence="4" id="KW-1185">Reference proteome</keyword>
<organism evidence="3 4">
    <name type="scientific">[Myrmecia] bisecta</name>
    <dbReference type="NCBI Taxonomy" id="41462"/>
    <lineage>
        <taxon>Eukaryota</taxon>
        <taxon>Viridiplantae</taxon>
        <taxon>Chlorophyta</taxon>
        <taxon>core chlorophytes</taxon>
        <taxon>Trebouxiophyceae</taxon>
        <taxon>Trebouxiales</taxon>
        <taxon>Trebouxiaceae</taxon>
        <taxon>Myrmecia</taxon>
    </lineage>
</organism>
<protein>
    <recommendedName>
        <fullName evidence="2">Right handed beta helix domain-containing protein</fullName>
    </recommendedName>
</protein>
<accession>A0AAW1PCB7</accession>
<gene>
    <name evidence="3" type="ORF">WJX72_000255</name>
</gene>
<dbReference type="PANTHER" id="PTHR22990">
    <property type="entry name" value="F-BOX ONLY PROTEIN"/>
    <property type="match status" value="1"/>
</dbReference>